<dbReference type="EMBL" id="AP022360">
    <property type="protein sequence ID" value="BBU83196.1"/>
    <property type="molecule type" value="Genomic_DNA"/>
</dbReference>
<protein>
    <submittedName>
        <fullName evidence="1">Uncharacterized protein</fullName>
    </submittedName>
</protein>
<name>A0A8S0FS05_ECOLX</name>
<evidence type="ECO:0000313" key="1">
    <source>
        <dbReference type="EMBL" id="BBU83196.1"/>
    </source>
</evidence>
<dbReference type="Proteomes" id="UP000467488">
    <property type="component" value="Chromosome"/>
</dbReference>
<sequence length="159" mass="17123">MLGLHIDDKAPPSNDPHDHVTAYCDGATMTYNTKNHTLTWQGVPDGVVKILGESEIEIFGRADVTINSENVVNIHGGKLINADADIINVTATDTINAHADLVNVIATSSVSVTAANRISLTAQTISAWAPGTRSNNVAADLQWYNTSWSNAYYRDISSR</sequence>
<evidence type="ECO:0000313" key="2">
    <source>
        <dbReference type="Proteomes" id="UP000467488"/>
    </source>
</evidence>
<accession>A0A8S0FS05</accession>
<proteinExistence type="predicted"/>
<reference evidence="1 2" key="1">
    <citation type="submission" date="2020-01" db="EMBL/GenBank/DDBJ databases">
        <title>Dynamics of blaIMP-6 dissemination in carbapenem resistant Enterobacteriacea isolated from regional surveillance in Osaka, Japan.</title>
        <authorList>
            <person name="Abe R."/>
            <person name="Akeda Y."/>
            <person name="Sugawara Y."/>
            <person name="Yamamoto N."/>
            <person name="Tomono K."/>
            <person name="Takeuchi D."/>
            <person name="Kawahara R."/>
            <person name="Hamada S."/>
        </authorList>
    </citation>
    <scope>NUCLEOTIDE SEQUENCE [LARGE SCALE GENOMIC DNA]</scope>
    <source>
        <strain evidence="1 2">E300</strain>
    </source>
</reference>
<gene>
    <name evidence="1" type="ORF">EIMP300_45960</name>
</gene>
<organism evidence="1 2">
    <name type="scientific">Escherichia coli</name>
    <dbReference type="NCBI Taxonomy" id="562"/>
    <lineage>
        <taxon>Bacteria</taxon>
        <taxon>Pseudomonadati</taxon>
        <taxon>Pseudomonadota</taxon>
        <taxon>Gammaproteobacteria</taxon>
        <taxon>Enterobacterales</taxon>
        <taxon>Enterobacteriaceae</taxon>
        <taxon>Escherichia</taxon>
    </lineage>
</organism>
<dbReference type="AlphaFoldDB" id="A0A8S0FS05"/>
<dbReference type="Gene3D" id="6.20.150.10">
    <property type="match status" value="1"/>
</dbReference>